<dbReference type="GO" id="GO:0046872">
    <property type="term" value="F:metal ion binding"/>
    <property type="evidence" value="ECO:0007669"/>
    <property type="project" value="UniProtKB-KW"/>
</dbReference>
<evidence type="ECO:0000259" key="11">
    <source>
        <dbReference type="Pfam" id="PF02542"/>
    </source>
</evidence>
<evidence type="ECO:0000256" key="8">
    <source>
        <dbReference type="ARBA" id="ARBA00023229"/>
    </source>
</evidence>
<dbReference type="GO" id="GO:0016114">
    <property type="term" value="P:terpenoid biosynthetic process"/>
    <property type="evidence" value="ECO:0007669"/>
    <property type="project" value="InterPro"/>
</dbReference>
<dbReference type="PANTHER" id="PTHR43181">
    <property type="entry name" value="2-C-METHYL-D-ERYTHRITOL 2,4-CYCLODIPHOSPHATE SYNTHASE, CHLOROPLASTIC"/>
    <property type="match status" value="1"/>
</dbReference>
<proteinExistence type="inferred from homology"/>
<dbReference type="NCBIfam" id="TIGR00151">
    <property type="entry name" value="ispF"/>
    <property type="match status" value="1"/>
</dbReference>
<dbReference type="Gene3D" id="3.30.1330.50">
    <property type="entry name" value="2-C-methyl-D-erythritol 2,4-cyclodiphosphate synthase"/>
    <property type="match status" value="1"/>
</dbReference>
<evidence type="ECO:0000256" key="6">
    <source>
        <dbReference type="ARBA" id="ARBA00022695"/>
    </source>
</evidence>
<evidence type="ECO:0000256" key="9">
    <source>
        <dbReference type="ARBA" id="ARBA00023239"/>
    </source>
</evidence>
<evidence type="ECO:0000256" key="10">
    <source>
        <dbReference type="ARBA" id="ARBA00023268"/>
    </source>
</evidence>
<dbReference type="InterPro" id="IPR036571">
    <property type="entry name" value="MECDP_synthase_sf"/>
</dbReference>
<evidence type="ECO:0000256" key="1">
    <source>
        <dbReference type="ARBA" id="ARBA00000200"/>
    </source>
</evidence>
<dbReference type="GO" id="GO:0019288">
    <property type="term" value="P:isopentenyl diphosphate biosynthetic process, methylerythritol 4-phosphate pathway"/>
    <property type="evidence" value="ECO:0007669"/>
    <property type="project" value="UniProtKB-UniPathway"/>
</dbReference>
<evidence type="ECO:0000256" key="3">
    <source>
        <dbReference type="ARBA" id="ARBA00004709"/>
    </source>
</evidence>
<comment type="caution">
    <text evidence="12">The sequence shown here is derived from an EMBL/GenBank/DDBJ whole genome shotgun (WGS) entry which is preliminary data.</text>
</comment>
<dbReference type="AlphaFoldDB" id="A0A644SYX5"/>
<dbReference type="PROSITE" id="PS01350">
    <property type="entry name" value="ISPF"/>
    <property type="match status" value="1"/>
</dbReference>
<dbReference type="InterPro" id="IPR018294">
    <property type="entry name" value="ISPD_synthase_CS"/>
</dbReference>
<dbReference type="InterPro" id="IPR034683">
    <property type="entry name" value="IspD/TarI"/>
</dbReference>
<keyword evidence="5" id="KW-0808">Transferase</keyword>
<keyword evidence="8" id="KW-0414">Isoprene biosynthesis</keyword>
<dbReference type="Pfam" id="PF01128">
    <property type="entry name" value="IspD"/>
    <property type="match status" value="1"/>
</dbReference>
<comment type="cofactor">
    <cofactor evidence="2">
        <name>a divalent metal cation</name>
        <dbReference type="ChEBI" id="CHEBI:60240"/>
    </cofactor>
</comment>
<name>A0A644SYX5_9ZZZZ</name>
<dbReference type="PROSITE" id="PS01295">
    <property type="entry name" value="ISPD"/>
    <property type="match status" value="1"/>
</dbReference>
<evidence type="ECO:0000313" key="12">
    <source>
        <dbReference type="EMBL" id="MPL58841.1"/>
    </source>
</evidence>
<dbReference type="GO" id="GO:0070567">
    <property type="term" value="F:cytidylyltransferase activity"/>
    <property type="evidence" value="ECO:0007669"/>
    <property type="project" value="InterPro"/>
</dbReference>
<keyword evidence="10" id="KW-0511">Multifunctional enzyme</keyword>
<sequence length="416" mass="43963">MEPVRREKPGIPRPSLPLKGGVVLLLTAAGASSRFGRAPKALVRIGGKTVLQAALEPFLDIPDLSGVLITYPESLLEEFREALVPALKEKLERLPCGLRFLPGGASRQASVALGLEGLIEAGRAASLDLASLAVLIHDAARPWVDAATVSSVLETTRDKGACLPLSDLPDTPKLVDTAGFVSGHPERSGIKAAQTPQGFALLSLAAAHSLAAEESWSCTDDTALWDRYLGPVAYVPGNRNNRKITYPEDLGMAGSNDSTLRIGEGWDIHPLVAGRRLLLAGKQIPHDKGESGHSDGDVLWHSIIDALLGAAGLGDIGSHFPPSDPAWKDADSSVLARRIAQKIGRLGWTLLNLDCTVILERPAVKPHREAILASIAATLGIDKERVSVKAKTMEGFGAVGSGDAVEARAVVLLSRR</sequence>
<gene>
    <name evidence="12" type="primary">ispDF_2</name>
    <name evidence="12" type="ORF">SDC9_04385</name>
</gene>
<dbReference type="UniPathway" id="UPA00056">
    <property type="reaction ID" value="UER00095"/>
</dbReference>
<dbReference type="CDD" id="cd02516">
    <property type="entry name" value="CDP-ME_synthetase"/>
    <property type="match status" value="1"/>
</dbReference>
<evidence type="ECO:0000256" key="2">
    <source>
        <dbReference type="ARBA" id="ARBA00001968"/>
    </source>
</evidence>
<dbReference type="PANTHER" id="PTHR43181:SF1">
    <property type="entry name" value="2-C-METHYL-D-ERYTHRITOL 2,4-CYCLODIPHOSPHATE SYNTHASE, CHLOROPLASTIC"/>
    <property type="match status" value="1"/>
</dbReference>
<protein>
    <recommendedName>
        <fullName evidence="4">2-C-methyl-D-erythritol 2,4-cyclodiphosphate synthase</fullName>
        <ecNumber evidence="4">4.6.1.12</ecNumber>
    </recommendedName>
</protein>
<dbReference type="EMBL" id="VSSQ01000008">
    <property type="protein sequence ID" value="MPL58841.1"/>
    <property type="molecule type" value="Genomic_DNA"/>
</dbReference>
<keyword evidence="7" id="KW-0479">Metal-binding</keyword>
<dbReference type="HAMAP" id="MF_01520">
    <property type="entry name" value="IspDF"/>
    <property type="match status" value="1"/>
</dbReference>
<dbReference type="SUPFAM" id="SSF53448">
    <property type="entry name" value="Nucleotide-diphospho-sugar transferases"/>
    <property type="match status" value="1"/>
</dbReference>
<accession>A0A644SYX5</accession>
<dbReference type="Gene3D" id="3.90.550.10">
    <property type="entry name" value="Spore Coat Polysaccharide Biosynthesis Protein SpsA, Chain A"/>
    <property type="match status" value="1"/>
</dbReference>
<keyword evidence="9" id="KW-0456">Lyase</keyword>
<dbReference type="InterPro" id="IPR026596">
    <property type="entry name" value="IspD/F"/>
</dbReference>
<evidence type="ECO:0000256" key="4">
    <source>
        <dbReference type="ARBA" id="ARBA00012579"/>
    </source>
</evidence>
<evidence type="ECO:0000256" key="7">
    <source>
        <dbReference type="ARBA" id="ARBA00022723"/>
    </source>
</evidence>
<feature type="domain" description="2-C-methyl-D-erythritol 2,4-cyclodiphosphate synthase" evidence="11">
    <location>
        <begin position="260"/>
        <end position="413"/>
    </location>
</feature>
<dbReference type="CDD" id="cd00554">
    <property type="entry name" value="MECDP_synthase"/>
    <property type="match status" value="1"/>
</dbReference>
<comment type="catalytic activity">
    <reaction evidence="1">
        <text>4-CDP-2-C-methyl-D-erythritol 2-phosphate = 2-C-methyl-D-erythritol 2,4-cyclic diphosphate + CMP</text>
        <dbReference type="Rhea" id="RHEA:23864"/>
        <dbReference type="ChEBI" id="CHEBI:57919"/>
        <dbReference type="ChEBI" id="CHEBI:58483"/>
        <dbReference type="ChEBI" id="CHEBI:60377"/>
        <dbReference type="EC" id="4.6.1.12"/>
    </reaction>
</comment>
<keyword evidence="6" id="KW-0548">Nucleotidyltransferase</keyword>
<dbReference type="InterPro" id="IPR029044">
    <property type="entry name" value="Nucleotide-diphossugar_trans"/>
</dbReference>
<dbReference type="InterPro" id="IPR003526">
    <property type="entry name" value="MECDP_synthase"/>
</dbReference>
<comment type="pathway">
    <text evidence="3">Isoprenoid biosynthesis; isopentenyl diphosphate biosynthesis via DXP pathway; isopentenyl diphosphate from 1-deoxy-D-xylulose 5-phosphate: step 4/6.</text>
</comment>
<dbReference type="Pfam" id="PF02542">
    <property type="entry name" value="YgbB"/>
    <property type="match status" value="1"/>
</dbReference>
<reference evidence="12" key="1">
    <citation type="submission" date="2019-08" db="EMBL/GenBank/DDBJ databases">
        <authorList>
            <person name="Kucharzyk K."/>
            <person name="Murdoch R.W."/>
            <person name="Higgins S."/>
            <person name="Loffler F."/>
        </authorList>
    </citation>
    <scope>NUCLEOTIDE SEQUENCE</scope>
</reference>
<dbReference type="GO" id="GO:0008685">
    <property type="term" value="F:2-C-methyl-D-erythritol 2,4-cyclodiphosphate synthase activity"/>
    <property type="evidence" value="ECO:0007669"/>
    <property type="project" value="UniProtKB-EC"/>
</dbReference>
<evidence type="ECO:0000256" key="5">
    <source>
        <dbReference type="ARBA" id="ARBA00022679"/>
    </source>
</evidence>
<dbReference type="EC" id="4.6.1.12" evidence="4"/>
<dbReference type="SUPFAM" id="SSF69765">
    <property type="entry name" value="IpsF-like"/>
    <property type="match status" value="1"/>
</dbReference>
<dbReference type="HAMAP" id="MF_00107">
    <property type="entry name" value="IspF"/>
    <property type="match status" value="1"/>
</dbReference>
<dbReference type="InterPro" id="IPR020555">
    <property type="entry name" value="MECDP_synthase_CS"/>
</dbReference>
<organism evidence="12">
    <name type="scientific">bioreactor metagenome</name>
    <dbReference type="NCBI Taxonomy" id="1076179"/>
    <lineage>
        <taxon>unclassified sequences</taxon>
        <taxon>metagenomes</taxon>
        <taxon>ecological metagenomes</taxon>
    </lineage>
</organism>